<dbReference type="SUPFAM" id="SSF53850">
    <property type="entry name" value="Periplasmic binding protein-like II"/>
    <property type="match status" value="1"/>
</dbReference>
<dbReference type="SUPFAM" id="SSF46785">
    <property type="entry name" value="Winged helix' DNA-binding domain"/>
    <property type="match status" value="1"/>
</dbReference>
<sequence length="301" mass="32807">MQLRFLDYFVALAREKHFARAAESCHVTQPTLSAGIAALEEMLGKRLVNRDRRFIDLTPEGHSILPFARQLLADHEGLRHAIDAPAGPLRGQLRIGSIPAAMPSIGFLMKALHASHPRLTVTIRSLTSREIERGLLDYEIDAGLTYLDNEPPAQVRSVPLYAERYMFATRADAPLGGLERIAWKDAAEAPLCLLHEGMQNRRILDAHLVTLGLKADPVATADSYVALLSMVSHGGLSSIVTDSHGEFVAGDPDLRVIDIVDPAPPNTIGLVVLDREPLSPLAKAAFSIAETLRLLSPLRSC</sequence>
<keyword evidence="2" id="KW-0805">Transcription regulation</keyword>
<evidence type="ECO:0000313" key="7">
    <source>
        <dbReference type="Proteomes" id="UP000549617"/>
    </source>
</evidence>
<evidence type="ECO:0000259" key="5">
    <source>
        <dbReference type="PROSITE" id="PS50931"/>
    </source>
</evidence>
<dbReference type="InterPro" id="IPR005119">
    <property type="entry name" value="LysR_subst-bd"/>
</dbReference>
<dbReference type="InterPro" id="IPR036390">
    <property type="entry name" value="WH_DNA-bd_sf"/>
</dbReference>
<dbReference type="CDD" id="cd05466">
    <property type="entry name" value="PBP2_LTTR_substrate"/>
    <property type="match status" value="1"/>
</dbReference>
<comment type="similarity">
    <text evidence="1">Belongs to the LysR transcriptional regulatory family.</text>
</comment>
<reference evidence="6 7" key="1">
    <citation type="submission" date="2020-08" db="EMBL/GenBank/DDBJ databases">
        <title>Genomic Encyclopedia of Type Strains, Phase IV (KMG-IV): sequencing the most valuable type-strain genomes for metagenomic binning, comparative biology and taxonomic classification.</title>
        <authorList>
            <person name="Goeker M."/>
        </authorList>
    </citation>
    <scope>NUCLEOTIDE SEQUENCE [LARGE SCALE GENOMIC DNA]</scope>
    <source>
        <strain evidence="6 7">DSM 25079</strain>
    </source>
</reference>
<dbReference type="PROSITE" id="PS50931">
    <property type="entry name" value="HTH_LYSR"/>
    <property type="match status" value="1"/>
</dbReference>
<dbReference type="GO" id="GO:0003677">
    <property type="term" value="F:DNA binding"/>
    <property type="evidence" value="ECO:0007669"/>
    <property type="project" value="UniProtKB-KW"/>
</dbReference>
<dbReference type="GO" id="GO:0003700">
    <property type="term" value="F:DNA-binding transcription factor activity"/>
    <property type="evidence" value="ECO:0007669"/>
    <property type="project" value="InterPro"/>
</dbReference>
<dbReference type="Proteomes" id="UP000549617">
    <property type="component" value="Unassembled WGS sequence"/>
</dbReference>
<dbReference type="PANTHER" id="PTHR30419:SF31">
    <property type="entry name" value="BLR3139 PROTEIN"/>
    <property type="match status" value="1"/>
</dbReference>
<keyword evidence="7" id="KW-1185">Reference proteome</keyword>
<organism evidence="6 7">
    <name type="scientific">Sphingobium boeckii</name>
    <dbReference type="NCBI Taxonomy" id="1082345"/>
    <lineage>
        <taxon>Bacteria</taxon>
        <taxon>Pseudomonadati</taxon>
        <taxon>Pseudomonadota</taxon>
        <taxon>Alphaproteobacteria</taxon>
        <taxon>Sphingomonadales</taxon>
        <taxon>Sphingomonadaceae</taxon>
        <taxon>Sphingobium</taxon>
    </lineage>
</organism>
<evidence type="ECO:0000313" key="6">
    <source>
        <dbReference type="EMBL" id="MBB5687796.1"/>
    </source>
</evidence>
<protein>
    <submittedName>
        <fullName evidence="6">DNA-binding transcriptional LysR family regulator</fullName>
    </submittedName>
</protein>
<dbReference type="EMBL" id="JACIJC010000009">
    <property type="protein sequence ID" value="MBB5687796.1"/>
    <property type="molecule type" value="Genomic_DNA"/>
</dbReference>
<dbReference type="AlphaFoldDB" id="A0A7W9ALP8"/>
<feature type="domain" description="HTH lysR-type" evidence="5">
    <location>
        <begin position="1"/>
        <end position="58"/>
    </location>
</feature>
<keyword evidence="4" id="KW-0804">Transcription</keyword>
<dbReference type="PANTHER" id="PTHR30419">
    <property type="entry name" value="HTH-TYPE TRANSCRIPTIONAL REGULATOR YBHD"/>
    <property type="match status" value="1"/>
</dbReference>
<dbReference type="FunFam" id="1.10.10.10:FF:000001">
    <property type="entry name" value="LysR family transcriptional regulator"/>
    <property type="match status" value="1"/>
</dbReference>
<dbReference type="InterPro" id="IPR050950">
    <property type="entry name" value="HTH-type_LysR_regulators"/>
</dbReference>
<proteinExistence type="inferred from homology"/>
<name>A0A7W9ALP8_9SPHN</name>
<evidence type="ECO:0000256" key="4">
    <source>
        <dbReference type="ARBA" id="ARBA00023163"/>
    </source>
</evidence>
<keyword evidence="3 6" id="KW-0238">DNA-binding</keyword>
<gene>
    <name evidence="6" type="ORF">FHS49_003842</name>
</gene>
<dbReference type="InterPro" id="IPR000847">
    <property type="entry name" value="LysR_HTH_N"/>
</dbReference>
<dbReference type="Pfam" id="PF00126">
    <property type="entry name" value="HTH_1"/>
    <property type="match status" value="1"/>
</dbReference>
<dbReference type="Pfam" id="PF03466">
    <property type="entry name" value="LysR_substrate"/>
    <property type="match status" value="1"/>
</dbReference>
<dbReference type="InterPro" id="IPR036388">
    <property type="entry name" value="WH-like_DNA-bd_sf"/>
</dbReference>
<dbReference type="RefSeq" id="WP_184022080.1">
    <property type="nucleotide sequence ID" value="NZ_JACIJC010000009.1"/>
</dbReference>
<dbReference type="PRINTS" id="PR00039">
    <property type="entry name" value="HTHLYSR"/>
</dbReference>
<dbReference type="GO" id="GO:0005829">
    <property type="term" value="C:cytosol"/>
    <property type="evidence" value="ECO:0007669"/>
    <property type="project" value="TreeGrafter"/>
</dbReference>
<dbReference type="Gene3D" id="3.40.190.290">
    <property type="match status" value="1"/>
</dbReference>
<evidence type="ECO:0000256" key="3">
    <source>
        <dbReference type="ARBA" id="ARBA00023125"/>
    </source>
</evidence>
<dbReference type="Gene3D" id="1.10.10.10">
    <property type="entry name" value="Winged helix-like DNA-binding domain superfamily/Winged helix DNA-binding domain"/>
    <property type="match status" value="1"/>
</dbReference>
<evidence type="ECO:0000256" key="2">
    <source>
        <dbReference type="ARBA" id="ARBA00023015"/>
    </source>
</evidence>
<evidence type="ECO:0000256" key="1">
    <source>
        <dbReference type="ARBA" id="ARBA00009437"/>
    </source>
</evidence>
<accession>A0A7W9ALP8</accession>
<comment type="caution">
    <text evidence="6">The sequence shown here is derived from an EMBL/GenBank/DDBJ whole genome shotgun (WGS) entry which is preliminary data.</text>
</comment>